<accession>A0A015IK78</accession>
<gene>
    <name evidence="3" type="ORF">RirG_206050</name>
</gene>
<dbReference type="CDD" id="cd18186">
    <property type="entry name" value="BTB_POZ_ZBTB_KLHL-like"/>
    <property type="match status" value="1"/>
</dbReference>
<dbReference type="InterPro" id="IPR006571">
    <property type="entry name" value="TLDc_dom"/>
</dbReference>
<protein>
    <recommendedName>
        <fullName evidence="5">Kelch-like protein 17</fullName>
    </recommendedName>
</protein>
<dbReference type="SUPFAM" id="SSF54695">
    <property type="entry name" value="POZ domain"/>
    <property type="match status" value="1"/>
</dbReference>
<evidence type="ECO:0000313" key="4">
    <source>
        <dbReference type="Proteomes" id="UP000022910"/>
    </source>
</evidence>
<name>A0A015IK78_RHIIW</name>
<dbReference type="Pfam" id="PF07534">
    <property type="entry name" value="TLD"/>
    <property type="match status" value="1"/>
</dbReference>
<keyword evidence="4" id="KW-1185">Reference proteome</keyword>
<organism evidence="3 4">
    <name type="scientific">Rhizophagus irregularis (strain DAOM 197198w)</name>
    <name type="common">Glomus intraradices</name>
    <dbReference type="NCBI Taxonomy" id="1432141"/>
    <lineage>
        <taxon>Eukaryota</taxon>
        <taxon>Fungi</taxon>
        <taxon>Fungi incertae sedis</taxon>
        <taxon>Mucoromycota</taxon>
        <taxon>Glomeromycotina</taxon>
        <taxon>Glomeromycetes</taxon>
        <taxon>Glomerales</taxon>
        <taxon>Glomeraceae</taxon>
        <taxon>Rhizophagus</taxon>
    </lineage>
</organism>
<dbReference type="PANTHER" id="PTHR46306">
    <property type="entry name" value="BTB/POZ DOMAIN-CONTAINING PROTEIN 9"/>
    <property type="match status" value="1"/>
</dbReference>
<evidence type="ECO:0000259" key="1">
    <source>
        <dbReference type="PROSITE" id="PS50097"/>
    </source>
</evidence>
<dbReference type="InterPro" id="IPR052407">
    <property type="entry name" value="BTB_POZ_domain_cont_9"/>
</dbReference>
<dbReference type="Pfam" id="PF00651">
    <property type="entry name" value="BTB"/>
    <property type="match status" value="1"/>
</dbReference>
<comment type="caution">
    <text evidence="3">The sequence shown here is derived from an EMBL/GenBank/DDBJ whole genome shotgun (WGS) entry which is preliminary data.</text>
</comment>
<dbReference type="Pfam" id="PF07707">
    <property type="entry name" value="BACK"/>
    <property type="match status" value="1"/>
</dbReference>
<dbReference type="PANTHER" id="PTHR46306:SF1">
    <property type="entry name" value="BTB_POZ DOMAIN-CONTAINING PROTEIN 9"/>
    <property type="match status" value="1"/>
</dbReference>
<sequence>MADNKFLSKLTQNLLEILDDEEYYDITIEVGKDPHVKIFRAHMVILNYRSSYLRRILSTNKRKNDGTLAHIKLPNISPETFQIILRYIYSGRLSLVNYDILDIIKILVAASELNLQELIPYLQLFLIKNETKWVEKNFAFIYKTSFKNDSFLELQKFCTELISKQPEKIFNSSDFTSIPEKALISLIQHNGNQISEVQVWEHVLKWGIAQNPEISSDPSSYSNDDFNALKNTLRQIIPLIKFTEFTSKEFLNKVYPYKKIIPDELNEDLVKSFLDNDYKPNKKSEPQIIKKEVKPNNIDSKIITRQHAELISKWIDRLGIADELKNSYEFKLILRGSRDGFTPEKFHEICDNKSHTITIIKVKDSNEILGGYNPIEWKSDSSYGITKDSFIFSFKNNDNYILSRVKDEKHAINNYWNYGPSFGDGDINIVVYSNNVVKKINKLINTFQGSPSTDNTDRKFNYCYCSNANYEIPIRKTDGEYTIEEYEIFQIAKDI</sequence>
<dbReference type="InterPro" id="IPR000210">
    <property type="entry name" value="BTB/POZ_dom"/>
</dbReference>
<evidence type="ECO:0008006" key="5">
    <source>
        <dbReference type="Google" id="ProtNLM"/>
    </source>
</evidence>
<dbReference type="Gene3D" id="3.30.710.10">
    <property type="entry name" value="Potassium Channel Kv1.1, Chain A"/>
    <property type="match status" value="1"/>
</dbReference>
<dbReference type="Proteomes" id="UP000022910">
    <property type="component" value="Unassembled WGS sequence"/>
</dbReference>
<proteinExistence type="predicted"/>
<dbReference type="GO" id="GO:0005737">
    <property type="term" value="C:cytoplasm"/>
    <property type="evidence" value="ECO:0007669"/>
    <property type="project" value="TreeGrafter"/>
</dbReference>
<dbReference type="HOGENOM" id="CLU_021542_0_2_1"/>
<dbReference type="PROSITE" id="PS51886">
    <property type="entry name" value="TLDC"/>
    <property type="match status" value="1"/>
</dbReference>
<feature type="domain" description="TLDc" evidence="2">
    <location>
        <begin position="301"/>
        <end position="492"/>
    </location>
</feature>
<dbReference type="EMBL" id="JEMT01027336">
    <property type="protein sequence ID" value="EXX57562.1"/>
    <property type="molecule type" value="Genomic_DNA"/>
</dbReference>
<dbReference type="AlphaFoldDB" id="A0A015IK78"/>
<dbReference type="PROSITE" id="PS50097">
    <property type="entry name" value="BTB"/>
    <property type="match status" value="1"/>
</dbReference>
<dbReference type="Gene3D" id="1.25.40.420">
    <property type="match status" value="1"/>
</dbReference>
<dbReference type="InterPro" id="IPR011705">
    <property type="entry name" value="BACK"/>
</dbReference>
<evidence type="ECO:0000313" key="3">
    <source>
        <dbReference type="EMBL" id="EXX57562.1"/>
    </source>
</evidence>
<dbReference type="SMART" id="SM00225">
    <property type="entry name" value="BTB"/>
    <property type="match status" value="1"/>
</dbReference>
<evidence type="ECO:0000259" key="2">
    <source>
        <dbReference type="PROSITE" id="PS51886"/>
    </source>
</evidence>
<dbReference type="OrthoDB" id="25620at2759"/>
<feature type="domain" description="BTB" evidence="1">
    <location>
        <begin position="24"/>
        <end position="97"/>
    </location>
</feature>
<reference evidence="3 4" key="1">
    <citation type="submission" date="2014-02" db="EMBL/GenBank/DDBJ databases">
        <title>Single nucleus genome sequencing reveals high similarity among nuclei of an endomycorrhizal fungus.</title>
        <authorList>
            <person name="Lin K."/>
            <person name="Geurts R."/>
            <person name="Zhang Z."/>
            <person name="Limpens E."/>
            <person name="Saunders D.G."/>
            <person name="Mu D."/>
            <person name="Pang E."/>
            <person name="Cao H."/>
            <person name="Cha H."/>
            <person name="Lin T."/>
            <person name="Zhou Q."/>
            <person name="Shang Y."/>
            <person name="Li Y."/>
            <person name="Ivanov S."/>
            <person name="Sharma T."/>
            <person name="Velzen R.V."/>
            <person name="Ruijter N.D."/>
            <person name="Aanen D.K."/>
            <person name="Win J."/>
            <person name="Kamoun S."/>
            <person name="Bisseling T."/>
            <person name="Huang S."/>
        </authorList>
    </citation>
    <scope>NUCLEOTIDE SEQUENCE [LARGE SCALE GENOMIC DNA]</scope>
    <source>
        <strain evidence="4">DAOM197198w</strain>
    </source>
</reference>
<dbReference type="InterPro" id="IPR011333">
    <property type="entry name" value="SKP1/BTB/POZ_sf"/>
</dbReference>
<dbReference type="SMR" id="A0A015IK78"/>